<name>A0A8S9YLV7_9TREM</name>
<organism evidence="4 5">
    <name type="scientific">Paragonimus skrjabini miyazakii</name>
    <dbReference type="NCBI Taxonomy" id="59628"/>
    <lineage>
        <taxon>Eukaryota</taxon>
        <taxon>Metazoa</taxon>
        <taxon>Spiralia</taxon>
        <taxon>Lophotrochozoa</taxon>
        <taxon>Platyhelminthes</taxon>
        <taxon>Trematoda</taxon>
        <taxon>Digenea</taxon>
        <taxon>Plagiorchiida</taxon>
        <taxon>Troglotremata</taxon>
        <taxon>Troglotrematidae</taxon>
        <taxon>Paragonimus</taxon>
    </lineage>
</organism>
<feature type="region of interest" description="Disordered" evidence="1">
    <location>
        <begin position="639"/>
        <end position="660"/>
    </location>
</feature>
<dbReference type="Pfam" id="PF09380">
    <property type="entry name" value="FERM_C"/>
    <property type="match status" value="1"/>
</dbReference>
<dbReference type="InterPro" id="IPR035963">
    <property type="entry name" value="FERM_2"/>
</dbReference>
<reference evidence="4" key="1">
    <citation type="submission" date="2019-07" db="EMBL/GenBank/DDBJ databases">
        <title>Annotation for the trematode Paragonimus miyazaki's.</title>
        <authorList>
            <person name="Choi Y.-J."/>
        </authorList>
    </citation>
    <scope>NUCLEOTIDE SEQUENCE</scope>
    <source>
        <strain evidence="4">Japan</strain>
    </source>
</reference>
<comment type="caution">
    <text evidence="4">The sequence shown here is derived from an EMBL/GenBank/DDBJ whole genome shotgun (WGS) entry which is preliminary data.</text>
</comment>
<evidence type="ECO:0000313" key="5">
    <source>
        <dbReference type="Proteomes" id="UP000822476"/>
    </source>
</evidence>
<dbReference type="InterPro" id="IPR014352">
    <property type="entry name" value="FERM/acyl-CoA-bd_prot_sf"/>
</dbReference>
<dbReference type="CDD" id="cd14473">
    <property type="entry name" value="FERM_B-lobe"/>
    <property type="match status" value="1"/>
</dbReference>
<dbReference type="SUPFAM" id="SSF47031">
    <property type="entry name" value="Second domain of FERM"/>
    <property type="match status" value="1"/>
</dbReference>
<gene>
    <name evidence="4" type="ORF">EG68_07769</name>
</gene>
<sequence length="742" mass="82648">MKLMKKSATEGGKGTKSKSNDVVAANKKNQTAKKSDDKRISCKIRLLDDAQPPLEFEISKKDLGRHLFSLVCNAIGNLAECDYFGLRYTDKHSQRQWIDLDRSVYKQLKACHSFNMSFRLKHYPADPVKDLKQELTRYLVYLQVRRDLTQGRLLCPSPMVATIGALVAQAELGDAPPDENLELSGIHKNPDISVNIPENSHTPSFTETRSGQPNSSPERPGSIRKDTSYLAGFRIFLSQTPKMEAEIMKRHQQLRGLTSQEAEAEFLNRTSQLPTFGIDRFPIIPHQAVPLKHGTGDENKSKSPGTSHSPVRSKPVQIPKGVAYYMGITDTGLVLFVGLQRSQEYHWDEIHRLACDGKLFLVYLKKDEPEPGRRLFWKKTGPLTFECESKAAALALWHWTVDRKCFFTLKRASEAKRLRPSSSIFQRNKTYRFSGRSHQELNSIQITDTKSDFVRVSSLRHATGSASVGHTIFPNRIRPPLDLKELYAPKETVDDHILPTASTEAVKAVLVPDTVIEQPVEDDSVTLTLPEVEDQIIPEPDVEVATEHVPEPPVEAKQIPQQLAPIGDFASESNNIHAETSEAMEIRKRLDPSMIHAVVCEQVVSALDRTIDTLEVGLGNADVNKRPSIVNDKALKTTQRNGPYCTQPTTIQPASEDSGRRIASPELIKTSAINGATTATVTAVVVMLVVGLIVIMETNPTTNSTVLRFMRSNAIISGFDSFIYSPLRNAITAGLSIFWSKN</sequence>
<evidence type="ECO:0000256" key="2">
    <source>
        <dbReference type="SAM" id="Phobius"/>
    </source>
</evidence>
<dbReference type="SUPFAM" id="SSF50729">
    <property type="entry name" value="PH domain-like"/>
    <property type="match status" value="1"/>
</dbReference>
<feature type="region of interest" description="Disordered" evidence="1">
    <location>
        <begin position="289"/>
        <end position="314"/>
    </location>
</feature>
<keyword evidence="2" id="KW-0472">Membrane</keyword>
<proteinExistence type="predicted"/>
<keyword evidence="2" id="KW-0812">Transmembrane</keyword>
<dbReference type="Pfam" id="PF09379">
    <property type="entry name" value="FERM_N"/>
    <property type="match status" value="1"/>
</dbReference>
<dbReference type="InterPro" id="IPR019748">
    <property type="entry name" value="FERM_central"/>
</dbReference>
<dbReference type="Pfam" id="PF00373">
    <property type="entry name" value="FERM_M"/>
    <property type="match status" value="1"/>
</dbReference>
<keyword evidence="2" id="KW-1133">Transmembrane helix</keyword>
<feature type="compositionally biased region" description="Polar residues" evidence="1">
    <location>
        <begin position="639"/>
        <end position="655"/>
    </location>
</feature>
<dbReference type="InterPro" id="IPR018979">
    <property type="entry name" value="FERM_N"/>
</dbReference>
<feature type="compositionally biased region" description="Polar residues" evidence="1">
    <location>
        <begin position="196"/>
        <end position="217"/>
    </location>
</feature>
<dbReference type="PRINTS" id="PR00935">
    <property type="entry name" value="BAND41"/>
</dbReference>
<dbReference type="InterPro" id="IPR018980">
    <property type="entry name" value="FERM_PH-like_C"/>
</dbReference>
<dbReference type="InterPro" id="IPR011993">
    <property type="entry name" value="PH-like_dom_sf"/>
</dbReference>
<dbReference type="InterPro" id="IPR029071">
    <property type="entry name" value="Ubiquitin-like_domsf"/>
</dbReference>
<feature type="domain" description="FERM" evidence="3">
    <location>
        <begin position="40"/>
        <end position="411"/>
    </location>
</feature>
<dbReference type="OrthoDB" id="6266673at2759"/>
<dbReference type="GO" id="GO:0005856">
    <property type="term" value="C:cytoskeleton"/>
    <property type="evidence" value="ECO:0007669"/>
    <property type="project" value="TreeGrafter"/>
</dbReference>
<dbReference type="Gene3D" id="3.10.20.90">
    <property type="entry name" value="Phosphatidylinositol 3-kinase Catalytic Subunit, Chain A, domain 1"/>
    <property type="match status" value="1"/>
</dbReference>
<keyword evidence="5" id="KW-1185">Reference proteome</keyword>
<dbReference type="PANTHER" id="PTHR23280:SF32">
    <property type="entry name" value="FI22325P1"/>
    <property type="match status" value="1"/>
</dbReference>
<feature type="region of interest" description="Disordered" evidence="1">
    <location>
        <begin position="1"/>
        <end position="36"/>
    </location>
</feature>
<dbReference type="GO" id="GO:0031032">
    <property type="term" value="P:actomyosin structure organization"/>
    <property type="evidence" value="ECO:0007669"/>
    <property type="project" value="TreeGrafter"/>
</dbReference>
<feature type="transmembrane region" description="Helical" evidence="2">
    <location>
        <begin position="672"/>
        <end position="695"/>
    </location>
</feature>
<evidence type="ECO:0000313" key="4">
    <source>
        <dbReference type="EMBL" id="KAF7255682.1"/>
    </source>
</evidence>
<dbReference type="AlphaFoldDB" id="A0A8S9YLV7"/>
<evidence type="ECO:0000259" key="3">
    <source>
        <dbReference type="PROSITE" id="PS50057"/>
    </source>
</evidence>
<accession>A0A8S9YLV7</accession>
<dbReference type="PANTHER" id="PTHR23280">
    <property type="entry name" value="4.1 G PROTEIN"/>
    <property type="match status" value="1"/>
</dbReference>
<dbReference type="SMART" id="SM00295">
    <property type="entry name" value="B41"/>
    <property type="match status" value="1"/>
</dbReference>
<dbReference type="Gene3D" id="2.30.29.30">
    <property type="entry name" value="Pleckstrin-homology domain (PH domain)/Phosphotyrosine-binding domain (PTB)"/>
    <property type="match status" value="1"/>
</dbReference>
<protein>
    <recommendedName>
        <fullName evidence="3">FERM domain-containing protein</fullName>
    </recommendedName>
</protein>
<dbReference type="Gene3D" id="1.20.80.10">
    <property type="match status" value="1"/>
</dbReference>
<dbReference type="PROSITE" id="PS50057">
    <property type="entry name" value="FERM_3"/>
    <property type="match status" value="1"/>
</dbReference>
<dbReference type="EMBL" id="JTDE01003756">
    <property type="protein sequence ID" value="KAF7255682.1"/>
    <property type="molecule type" value="Genomic_DNA"/>
</dbReference>
<dbReference type="InterPro" id="IPR019749">
    <property type="entry name" value="Band_41_domain"/>
</dbReference>
<dbReference type="SUPFAM" id="SSF54236">
    <property type="entry name" value="Ubiquitin-like"/>
    <property type="match status" value="1"/>
</dbReference>
<dbReference type="Proteomes" id="UP000822476">
    <property type="component" value="Unassembled WGS sequence"/>
</dbReference>
<evidence type="ECO:0000256" key="1">
    <source>
        <dbReference type="SAM" id="MobiDB-lite"/>
    </source>
</evidence>
<dbReference type="InterPro" id="IPR000299">
    <property type="entry name" value="FERM_domain"/>
</dbReference>
<feature type="region of interest" description="Disordered" evidence="1">
    <location>
        <begin position="186"/>
        <end position="224"/>
    </location>
</feature>